<keyword evidence="7" id="KW-1185">Reference proteome</keyword>
<evidence type="ECO:0000256" key="2">
    <source>
        <dbReference type="ARBA" id="ARBA00022692"/>
    </source>
</evidence>
<accession>A0A562VIG9</accession>
<proteinExistence type="predicted"/>
<sequence>MPREFSLLDALMPTMFLVFLASAAIQTALDRIMGRCGVYRHVWHPPLFRVSIFFCIFALCGLFMLR</sequence>
<keyword evidence="1" id="KW-1003">Cell membrane</keyword>
<evidence type="ECO:0000313" key="7">
    <source>
        <dbReference type="Proteomes" id="UP000319449"/>
    </source>
</evidence>
<evidence type="ECO:0000256" key="3">
    <source>
        <dbReference type="ARBA" id="ARBA00022989"/>
    </source>
</evidence>
<reference evidence="6 7" key="1">
    <citation type="submission" date="2019-07" db="EMBL/GenBank/DDBJ databases">
        <title>Genomic Encyclopedia of Archaeal and Bacterial Type Strains, Phase II (KMG-II): from individual species to whole genera.</title>
        <authorList>
            <person name="Goeker M."/>
        </authorList>
    </citation>
    <scope>NUCLEOTIDE SEQUENCE [LARGE SCALE GENOMIC DNA]</scope>
    <source>
        <strain evidence="6 7">ATCC BAA-1139</strain>
    </source>
</reference>
<organism evidence="6 7">
    <name type="scientific">Geobacter argillaceus</name>
    <dbReference type="NCBI Taxonomy" id="345631"/>
    <lineage>
        <taxon>Bacteria</taxon>
        <taxon>Pseudomonadati</taxon>
        <taxon>Thermodesulfobacteriota</taxon>
        <taxon>Desulfuromonadia</taxon>
        <taxon>Geobacterales</taxon>
        <taxon>Geobacteraceae</taxon>
        <taxon>Geobacter</taxon>
    </lineage>
</organism>
<evidence type="ECO:0000256" key="1">
    <source>
        <dbReference type="ARBA" id="ARBA00022475"/>
    </source>
</evidence>
<dbReference type="Proteomes" id="UP000319449">
    <property type="component" value="Unassembled WGS sequence"/>
</dbReference>
<feature type="transmembrane region" description="Helical" evidence="5">
    <location>
        <begin position="47"/>
        <end position="65"/>
    </location>
</feature>
<evidence type="ECO:0000256" key="5">
    <source>
        <dbReference type="SAM" id="Phobius"/>
    </source>
</evidence>
<dbReference type="EMBL" id="VLLN01000020">
    <property type="protein sequence ID" value="TWJ17584.1"/>
    <property type="molecule type" value="Genomic_DNA"/>
</dbReference>
<name>A0A562VIG9_9BACT</name>
<protein>
    <submittedName>
        <fullName evidence="6">Uncharacterized protein DUF1656</fullName>
    </submittedName>
</protein>
<dbReference type="OrthoDB" id="6080293at2"/>
<keyword evidence="2 5" id="KW-0812">Transmembrane</keyword>
<evidence type="ECO:0000313" key="6">
    <source>
        <dbReference type="EMBL" id="TWJ17584.1"/>
    </source>
</evidence>
<evidence type="ECO:0000256" key="4">
    <source>
        <dbReference type="ARBA" id="ARBA00023136"/>
    </source>
</evidence>
<dbReference type="AlphaFoldDB" id="A0A562VIG9"/>
<dbReference type="InterPro" id="IPR012451">
    <property type="entry name" value="DUF1656"/>
</dbReference>
<keyword evidence="4 5" id="KW-0472">Membrane</keyword>
<comment type="caution">
    <text evidence="6">The sequence shown here is derived from an EMBL/GenBank/DDBJ whole genome shotgun (WGS) entry which is preliminary data.</text>
</comment>
<dbReference type="RefSeq" id="WP_145024151.1">
    <property type="nucleotide sequence ID" value="NZ_VLLN01000020.1"/>
</dbReference>
<dbReference type="Pfam" id="PF07869">
    <property type="entry name" value="DUF1656"/>
    <property type="match status" value="1"/>
</dbReference>
<keyword evidence="3 5" id="KW-1133">Transmembrane helix</keyword>
<gene>
    <name evidence="6" type="ORF">JN12_02979</name>
</gene>